<name>A0A271IYF7_9BACT</name>
<proteinExistence type="inferred from homology"/>
<dbReference type="PANTHER" id="PTHR11060">
    <property type="entry name" value="PROTEIN MEMO1"/>
    <property type="match status" value="1"/>
</dbReference>
<dbReference type="CDD" id="cd07361">
    <property type="entry name" value="MEMO_like"/>
    <property type="match status" value="1"/>
</dbReference>
<sequence length="260" mass="27322">MSLATRAVYPTQPAPLRKQLDALLAAVDLPADIAPDAVVGLVVPDSNRVTGGDAAAAAYGLLRGLDLDTVLLVSPSHHGAFGRLSICQTDAYHTPLGAVPVNDHLRNELCDEDDDIFLDDTGHYHTEGADVQLPFLQAALDGDFDAVPIVMGEESPAFCRELGGAVGEVMYAKRAVVVGSCDLMEGDADGLGKLREAIEAFDESELMHLLGSETVRVEGMGALITTLIAAKARGARHARVLALTPPEADTPGAIACAFWK</sequence>
<evidence type="ECO:0000256" key="1">
    <source>
        <dbReference type="ARBA" id="ARBA00006315"/>
    </source>
</evidence>
<dbReference type="Proteomes" id="UP000216339">
    <property type="component" value="Unassembled WGS sequence"/>
</dbReference>
<organism evidence="2 3">
    <name type="scientific">Rubrivirga marina</name>
    <dbReference type="NCBI Taxonomy" id="1196024"/>
    <lineage>
        <taxon>Bacteria</taxon>
        <taxon>Pseudomonadati</taxon>
        <taxon>Rhodothermota</taxon>
        <taxon>Rhodothermia</taxon>
        <taxon>Rhodothermales</taxon>
        <taxon>Rubricoccaceae</taxon>
        <taxon>Rubrivirga</taxon>
    </lineage>
</organism>
<dbReference type="Pfam" id="PF01875">
    <property type="entry name" value="Memo"/>
    <property type="match status" value="1"/>
</dbReference>
<dbReference type="AlphaFoldDB" id="A0A271IYF7"/>
<comment type="similarity">
    <text evidence="1">Belongs to the MEMO1 family.</text>
</comment>
<evidence type="ECO:0000313" key="2">
    <source>
        <dbReference type="EMBL" id="PAP76117.1"/>
    </source>
</evidence>
<keyword evidence="3" id="KW-1185">Reference proteome</keyword>
<dbReference type="NCBIfam" id="TIGR04336">
    <property type="entry name" value="AmmeMemoSam_B"/>
    <property type="match status" value="1"/>
</dbReference>
<dbReference type="EMBL" id="MQWD01000001">
    <property type="protein sequence ID" value="PAP76117.1"/>
    <property type="molecule type" value="Genomic_DNA"/>
</dbReference>
<dbReference type="InterPro" id="IPR002737">
    <property type="entry name" value="MEMO1_fam"/>
</dbReference>
<dbReference type="RefSeq" id="WP_095509757.1">
    <property type="nucleotide sequence ID" value="NZ_MQWD01000001.1"/>
</dbReference>
<dbReference type="Gene3D" id="3.40.830.10">
    <property type="entry name" value="LigB-like"/>
    <property type="match status" value="1"/>
</dbReference>
<comment type="caution">
    <text evidence="2">The sequence shown here is derived from an EMBL/GenBank/DDBJ whole genome shotgun (WGS) entry which is preliminary data.</text>
</comment>
<dbReference type="OrthoDB" id="9785549at2"/>
<reference evidence="2 3" key="1">
    <citation type="submission" date="2016-11" db="EMBL/GenBank/DDBJ databases">
        <title>Study of marine rhodopsin-containing bacteria.</title>
        <authorList>
            <person name="Yoshizawa S."/>
            <person name="Kumagai Y."/>
            <person name="Kogure K."/>
        </authorList>
    </citation>
    <scope>NUCLEOTIDE SEQUENCE [LARGE SCALE GENOMIC DNA]</scope>
    <source>
        <strain evidence="2 3">SAORIC-28</strain>
    </source>
</reference>
<protein>
    <submittedName>
        <fullName evidence="2">AmmeMemoRadiSam system protein B</fullName>
    </submittedName>
</protein>
<accession>A0A271IYF7</accession>
<dbReference type="PANTHER" id="PTHR11060:SF0">
    <property type="entry name" value="PROTEIN MEMO1"/>
    <property type="match status" value="1"/>
</dbReference>
<gene>
    <name evidence="2" type="ORF">BSZ37_06485</name>
</gene>
<evidence type="ECO:0000313" key="3">
    <source>
        <dbReference type="Proteomes" id="UP000216339"/>
    </source>
</evidence>